<dbReference type="GO" id="GO:0004725">
    <property type="term" value="F:protein tyrosine phosphatase activity"/>
    <property type="evidence" value="ECO:0007669"/>
    <property type="project" value="InterPro"/>
</dbReference>
<dbReference type="PANTHER" id="PTHR19134:SF534">
    <property type="entry name" value="LD27988P"/>
    <property type="match status" value="1"/>
</dbReference>
<organism evidence="4 5">
    <name type="scientific">Operophtera brumata</name>
    <name type="common">Winter moth</name>
    <name type="synonym">Phalaena brumata</name>
    <dbReference type="NCBI Taxonomy" id="104452"/>
    <lineage>
        <taxon>Eukaryota</taxon>
        <taxon>Metazoa</taxon>
        <taxon>Ecdysozoa</taxon>
        <taxon>Arthropoda</taxon>
        <taxon>Hexapoda</taxon>
        <taxon>Insecta</taxon>
        <taxon>Pterygota</taxon>
        <taxon>Neoptera</taxon>
        <taxon>Endopterygota</taxon>
        <taxon>Lepidoptera</taxon>
        <taxon>Glossata</taxon>
        <taxon>Ditrysia</taxon>
        <taxon>Geometroidea</taxon>
        <taxon>Geometridae</taxon>
        <taxon>Larentiinae</taxon>
        <taxon>Operophtera</taxon>
    </lineage>
</organism>
<evidence type="ECO:0000259" key="1">
    <source>
        <dbReference type="PROSITE" id="PS50055"/>
    </source>
</evidence>
<dbReference type="CDD" id="cd00170">
    <property type="entry name" value="SEC14"/>
    <property type="match status" value="1"/>
</dbReference>
<dbReference type="SUPFAM" id="SSF52087">
    <property type="entry name" value="CRAL/TRIO domain"/>
    <property type="match status" value="1"/>
</dbReference>
<keyword evidence="5" id="KW-1185">Reference proteome</keyword>
<feature type="non-terminal residue" evidence="4">
    <location>
        <position position="560"/>
    </location>
</feature>
<evidence type="ECO:0000313" key="4">
    <source>
        <dbReference type="EMBL" id="KOB78198.1"/>
    </source>
</evidence>
<comment type="caution">
    <text evidence="4">The sequence shown here is derived from an EMBL/GenBank/DDBJ whole genome shotgun (WGS) entry which is preliminary data.</text>
</comment>
<dbReference type="SUPFAM" id="SSF52799">
    <property type="entry name" value="(Phosphotyrosine protein) phosphatases II"/>
    <property type="match status" value="3"/>
</dbReference>
<dbReference type="InterPro" id="IPR001251">
    <property type="entry name" value="CRAL-TRIO_dom"/>
</dbReference>
<dbReference type="PROSITE" id="PS50191">
    <property type="entry name" value="CRAL_TRIO"/>
    <property type="match status" value="1"/>
</dbReference>
<feature type="domain" description="Tyrosine-protein phosphatase" evidence="1">
    <location>
        <begin position="209"/>
        <end position="442"/>
    </location>
</feature>
<evidence type="ECO:0000313" key="5">
    <source>
        <dbReference type="Proteomes" id="UP000037510"/>
    </source>
</evidence>
<dbReference type="PROSITE" id="PS50056">
    <property type="entry name" value="TYR_PHOSPHATASE_2"/>
    <property type="match status" value="1"/>
</dbReference>
<evidence type="ECO:0000259" key="2">
    <source>
        <dbReference type="PROSITE" id="PS50056"/>
    </source>
</evidence>
<evidence type="ECO:0000259" key="3">
    <source>
        <dbReference type="PROSITE" id="PS50191"/>
    </source>
</evidence>
<feature type="domain" description="CRAL-TRIO" evidence="3">
    <location>
        <begin position="21"/>
        <end position="85"/>
    </location>
</feature>
<dbReference type="InterPro" id="IPR016130">
    <property type="entry name" value="Tyr_Pase_AS"/>
</dbReference>
<dbReference type="Proteomes" id="UP000037510">
    <property type="component" value="Unassembled WGS sequence"/>
</dbReference>
<dbReference type="Pfam" id="PF00650">
    <property type="entry name" value="CRAL_TRIO"/>
    <property type="match status" value="1"/>
</dbReference>
<dbReference type="Pfam" id="PF00102">
    <property type="entry name" value="Y_phosphatase"/>
    <property type="match status" value="4"/>
</dbReference>
<protein>
    <submittedName>
        <fullName evidence="4">Protein tyrosine phosphatase</fullName>
    </submittedName>
</protein>
<name>A0A0L7LRV1_OPEBR</name>
<dbReference type="PRINTS" id="PR00700">
    <property type="entry name" value="PRTYPHPHTASE"/>
</dbReference>
<dbReference type="PROSITE" id="PS50055">
    <property type="entry name" value="TYR_PHOSPHATASE_PTP"/>
    <property type="match status" value="1"/>
</dbReference>
<dbReference type="InterPro" id="IPR000387">
    <property type="entry name" value="Tyr_Pase_dom"/>
</dbReference>
<dbReference type="InterPro" id="IPR050348">
    <property type="entry name" value="Protein-Tyr_Phosphatase"/>
</dbReference>
<dbReference type="InterPro" id="IPR000242">
    <property type="entry name" value="PTP_cat"/>
</dbReference>
<dbReference type="STRING" id="104452.A0A0L7LRV1"/>
<proteinExistence type="predicted"/>
<dbReference type="PANTHER" id="PTHR19134">
    <property type="entry name" value="RECEPTOR-TYPE TYROSINE-PROTEIN PHOSPHATASE"/>
    <property type="match status" value="1"/>
</dbReference>
<accession>A0A0L7LRV1</accession>
<dbReference type="EMBL" id="JTDY01000225">
    <property type="protein sequence ID" value="KOB78198.1"/>
    <property type="molecule type" value="Genomic_DNA"/>
</dbReference>
<dbReference type="Gene3D" id="3.90.190.10">
    <property type="entry name" value="Protein tyrosine phosphatase superfamily"/>
    <property type="match status" value="4"/>
</dbReference>
<dbReference type="SMART" id="SM00404">
    <property type="entry name" value="PTPc_motif"/>
    <property type="match status" value="1"/>
</dbReference>
<dbReference type="AlphaFoldDB" id="A0A0L7LRV1"/>
<dbReference type="InterPro" id="IPR036865">
    <property type="entry name" value="CRAL-TRIO_dom_sf"/>
</dbReference>
<dbReference type="InterPro" id="IPR003595">
    <property type="entry name" value="Tyr_Pase_cat"/>
</dbReference>
<gene>
    <name evidence="4" type="ORF">OBRU01_02880</name>
</gene>
<dbReference type="Gene3D" id="3.40.525.10">
    <property type="entry name" value="CRAL-TRIO lipid binding domain"/>
    <property type="match status" value="1"/>
</dbReference>
<feature type="domain" description="Tyrosine specific protein phosphatases" evidence="2">
    <location>
        <begin position="339"/>
        <end position="433"/>
    </location>
</feature>
<reference evidence="4 5" key="1">
    <citation type="journal article" date="2015" name="Genome Biol. Evol.">
        <title>The genome of winter moth (Operophtera brumata) provides a genomic perspective on sexual dimorphism and phenology.</title>
        <authorList>
            <person name="Derks M.F."/>
            <person name="Smit S."/>
            <person name="Salis L."/>
            <person name="Schijlen E."/>
            <person name="Bossers A."/>
            <person name="Mateman C."/>
            <person name="Pijl A.S."/>
            <person name="de Ridder D."/>
            <person name="Groenen M.A."/>
            <person name="Visser M.E."/>
            <person name="Megens H.J."/>
        </authorList>
    </citation>
    <scope>NUCLEOTIDE SEQUENCE [LARGE SCALE GENOMIC DNA]</scope>
    <source>
        <strain evidence="4">WM2013NL</strain>
        <tissue evidence="4">Head and thorax</tissue>
    </source>
</reference>
<sequence length="560" mass="62090">MPLKKDLIVPSSARYGPNGGYPAKLKKVLIVTAPLWFNAPFQILRLFVREKLRERVHTVNAPQLSLHVPHASLPKQLGGQHQLDHNSKLDGVINEYVISNHIPPAKPQNGIIEHGAECDMTSDRAARLGDSSTDMHISGDPPYTCDPSPLSDRAARLGDSSTDIHISGDPPYTCDPSPLSDRAARLGDSSTDMHISGDPPYTCDPSPLRLPANVAKNRYKDVLCYDHSRVRLSQTDPEDPSTDYINANYGSLVIVMTTRVVERGHIKCGQYWPCSAGARDVHGGHAVACEAVEHDDDYTVTHLLLTDLRTEQTRSIWHGQYKRWPDYGVPGGGRATPLLRFLLLVRRAQQSALADVGDAWAGHSRGPPIVVHCSAGIGRTGTLHQATKVPRTFLTLDICASRLAAERVVDVRGTVERIRAQRAFSIQMPDQYVFCHHALIEYAVNTCALRLAAERVVDVRGTVERIRAQRAFSIQMPDQYVFCHHALIEYAVNTCASRIAAERVVDVRGTVERIRAQRAFSTQMPDQYVFCHHALIEYAVSMYTNARHLRVTPRGGARGR</sequence>
<dbReference type="GO" id="GO:0009653">
    <property type="term" value="P:anatomical structure morphogenesis"/>
    <property type="evidence" value="ECO:0007669"/>
    <property type="project" value="UniProtKB-ARBA"/>
</dbReference>
<dbReference type="SMART" id="SM00194">
    <property type="entry name" value="PTPc"/>
    <property type="match status" value="1"/>
</dbReference>
<dbReference type="InterPro" id="IPR029021">
    <property type="entry name" value="Prot-tyrosine_phosphatase-like"/>
</dbReference>
<dbReference type="PROSITE" id="PS00383">
    <property type="entry name" value="TYR_PHOSPHATASE_1"/>
    <property type="match status" value="1"/>
</dbReference>
<dbReference type="GO" id="GO:0048666">
    <property type="term" value="P:neuron development"/>
    <property type="evidence" value="ECO:0007669"/>
    <property type="project" value="UniProtKB-ARBA"/>
</dbReference>